<gene>
    <name evidence="2" type="ORF">VEIT17_08350</name>
</gene>
<protein>
    <submittedName>
        <fullName evidence="2">Uncharacterized protein</fullName>
    </submittedName>
</protein>
<accession>A0ABN5XNU5</accession>
<proteinExistence type="predicted"/>
<evidence type="ECO:0000313" key="3">
    <source>
        <dbReference type="Proteomes" id="UP000509249"/>
    </source>
</evidence>
<sequence>MIKFLFAIFLILLPLTTNAISLQEIKDNPSKFKYIYADNKGDGYIDINSINVIRYAPPYYVINSSLYLVDYSNNAIAQLNSTYFYDYNNNVSSTLEKSENKTDFTNKILKYAGVKYRINSMQTYNFDGTAISITPYSESITTPTLLSPAYTAAMFTFYKSYNKYFNPPALNQKF</sequence>
<keyword evidence="3" id="KW-1185">Reference proteome</keyword>
<dbReference type="Proteomes" id="UP000509249">
    <property type="component" value="Chromosome"/>
</dbReference>
<evidence type="ECO:0000313" key="2">
    <source>
        <dbReference type="EMBL" id="BBU34389.1"/>
    </source>
</evidence>
<reference evidence="2 3" key="1">
    <citation type="journal article" date="2020" name="Int. J. Syst. Evol. Microbiol.">
        <title>Veillonella nakazawae sp. nov., an anaerobic gram-negative coccus isolated from the oral cavity of Japanese children.</title>
        <authorList>
            <person name="Mashima I."/>
            <person name="Theodorea C.F."/>
            <person name="Djais A.A."/>
            <person name="Kunihiro T."/>
            <person name="Kawamura Y."/>
            <person name="Otomo M."/>
            <person name="Saitoh M."/>
            <person name="Tamai R."/>
            <person name="Kiyoura Y."/>
        </authorList>
    </citation>
    <scope>NUCLEOTIDE SEQUENCE [LARGE SCALE GENOMIC DNA]</scope>
    <source>
        <strain evidence="2 3">T1-7</strain>
    </source>
</reference>
<feature type="signal peptide" evidence="1">
    <location>
        <begin position="1"/>
        <end position="19"/>
    </location>
</feature>
<dbReference type="EMBL" id="AP022321">
    <property type="protein sequence ID" value="BBU34389.1"/>
    <property type="molecule type" value="Genomic_DNA"/>
</dbReference>
<name>A0ABN5XNU5_9FIRM</name>
<dbReference type="RefSeq" id="WP_178884888.1">
    <property type="nucleotide sequence ID" value="NZ_AP022321.1"/>
</dbReference>
<evidence type="ECO:0000256" key="1">
    <source>
        <dbReference type="SAM" id="SignalP"/>
    </source>
</evidence>
<feature type="chain" id="PRO_5046058598" evidence="1">
    <location>
        <begin position="20"/>
        <end position="174"/>
    </location>
</feature>
<keyword evidence="1" id="KW-0732">Signal</keyword>
<organism evidence="2 3">
    <name type="scientific">Veillonella nakazawae</name>
    <dbReference type="NCBI Taxonomy" id="2682456"/>
    <lineage>
        <taxon>Bacteria</taxon>
        <taxon>Bacillati</taxon>
        <taxon>Bacillota</taxon>
        <taxon>Negativicutes</taxon>
        <taxon>Veillonellales</taxon>
        <taxon>Veillonellaceae</taxon>
        <taxon>Veillonella</taxon>
    </lineage>
</organism>